<proteinExistence type="inferred from homology"/>
<dbReference type="InterPro" id="IPR013324">
    <property type="entry name" value="RNA_pol_sigma_r3/r4-like"/>
</dbReference>
<dbReference type="RefSeq" id="WP_048938961.1">
    <property type="nucleotide sequence ID" value="NZ_CP020925.1"/>
</dbReference>
<dbReference type="Proteomes" id="UP000037029">
    <property type="component" value="Chromosome"/>
</dbReference>
<feature type="domain" description="RNA polymerase sigma-70 region 2" evidence="6">
    <location>
        <begin position="28"/>
        <end position="94"/>
    </location>
</feature>
<evidence type="ECO:0000259" key="6">
    <source>
        <dbReference type="Pfam" id="PF04542"/>
    </source>
</evidence>
<dbReference type="PANTHER" id="PTHR43133">
    <property type="entry name" value="RNA POLYMERASE ECF-TYPE SIGMA FACTO"/>
    <property type="match status" value="1"/>
</dbReference>
<dbReference type="NCBIfam" id="TIGR02937">
    <property type="entry name" value="sigma70-ECF"/>
    <property type="match status" value="1"/>
</dbReference>
<evidence type="ECO:0000256" key="3">
    <source>
        <dbReference type="ARBA" id="ARBA00023082"/>
    </source>
</evidence>
<dbReference type="InterPro" id="IPR039425">
    <property type="entry name" value="RNA_pol_sigma-70-like"/>
</dbReference>
<dbReference type="PANTHER" id="PTHR43133:SF58">
    <property type="entry name" value="ECF RNA POLYMERASE SIGMA FACTOR SIGD"/>
    <property type="match status" value="1"/>
</dbReference>
<dbReference type="AlphaFoldDB" id="A0A0J9CW47"/>
<dbReference type="EMBL" id="CP020925">
    <property type="protein sequence ID" value="ATP18006.1"/>
    <property type="molecule type" value="Genomic_DNA"/>
</dbReference>
<keyword evidence="5" id="KW-0804">Transcription</keyword>
<keyword evidence="2" id="KW-0805">Transcription regulation</keyword>
<evidence type="ECO:0000256" key="5">
    <source>
        <dbReference type="ARBA" id="ARBA00023163"/>
    </source>
</evidence>
<evidence type="ECO:0000313" key="8">
    <source>
        <dbReference type="EMBL" id="ATP18006.1"/>
    </source>
</evidence>
<dbReference type="Pfam" id="PF04542">
    <property type="entry name" value="Sigma70_r2"/>
    <property type="match status" value="1"/>
</dbReference>
<sequence length="179" mass="20195">MQTTEEHLRALMIDGLDGDPAAHAALLRLLVPLLRGFYRRRVRGADDDVEDMVQDTLIAVHTRRATYDRGRAFTAWLYAVARYKMIDHFRRVGRLRPIDDLEDLLVSEEFEASSMAKLDIDDLLEQLPPKQARMIRATRLEGLSVAEAASAEGIGESDVKISVHRGLKALMVRVQGAMR</sequence>
<comment type="similarity">
    <text evidence="1">Belongs to the sigma-70 factor family. ECF subfamily.</text>
</comment>
<evidence type="ECO:0000256" key="4">
    <source>
        <dbReference type="ARBA" id="ARBA00023125"/>
    </source>
</evidence>
<dbReference type="Pfam" id="PF08281">
    <property type="entry name" value="Sigma70_r4_2"/>
    <property type="match status" value="1"/>
</dbReference>
<reference evidence="8 9" key="1">
    <citation type="submission" date="2017-04" db="EMBL/GenBank/DDBJ databases">
        <title>Characterization, genome and methylation analysis of a phthalic acid esters degrading strain Sphingobium yanoikuyae SHJ.</title>
        <authorList>
            <person name="Feng L."/>
        </authorList>
    </citation>
    <scope>NUCLEOTIDE SEQUENCE [LARGE SCALE GENOMIC DNA]</scope>
    <source>
        <strain evidence="8 9">SHJ</strain>
    </source>
</reference>
<evidence type="ECO:0000259" key="7">
    <source>
        <dbReference type="Pfam" id="PF08281"/>
    </source>
</evidence>
<dbReference type="InterPro" id="IPR013325">
    <property type="entry name" value="RNA_pol_sigma_r2"/>
</dbReference>
<evidence type="ECO:0000313" key="9">
    <source>
        <dbReference type="Proteomes" id="UP000037029"/>
    </source>
</evidence>
<keyword evidence="4" id="KW-0238">DNA-binding</keyword>
<dbReference type="SUPFAM" id="SSF88946">
    <property type="entry name" value="Sigma2 domain of RNA polymerase sigma factors"/>
    <property type="match status" value="1"/>
</dbReference>
<dbReference type="GO" id="GO:0003677">
    <property type="term" value="F:DNA binding"/>
    <property type="evidence" value="ECO:0007669"/>
    <property type="project" value="UniProtKB-KW"/>
</dbReference>
<protein>
    <submittedName>
        <fullName evidence="8">RNA polymerase subunit sigma-70</fullName>
    </submittedName>
</protein>
<dbReference type="NCBIfam" id="NF009191">
    <property type="entry name" value="PRK12539.1"/>
    <property type="match status" value="1"/>
</dbReference>
<evidence type="ECO:0000256" key="2">
    <source>
        <dbReference type="ARBA" id="ARBA00023015"/>
    </source>
</evidence>
<dbReference type="GO" id="GO:0006352">
    <property type="term" value="P:DNA-templated transcription initiation"/>
    <property type="evidence" value="ECO:0007669"/>
    <property type="project" value="InterPro"/>
</dbReference>
<dbReference type="Gene3D" id="1.10.1740.10">
    <property type="match status" value="1"/>
</dbReference>
<dbReference type="InterPro" id="IPR036388">
    <property type="entry name" value="WH-like_DNA-bd_sf"/>
</dbReference>
<gene>
    <name evidence="8" type="ORF">BV87_06145</name>
</gene>
<keyword evidence="3" id="KW-0731">Sigma factor</keyword>
<dbReference type="InterPro" id="IPR014284">
    <property type="entry name" value="RNA_pol_sigma-70_dom"/>
</dbReference>
<dbReference type="Gene3D" id="1.10.10.10">
    <property type="entry name" value="Winged helix-like DNA-binding domain superfamily/Winged helix DNA-binding domain"/>
    <property type="match status" value="1"/>
</dbReference>
<accession>A0A0J9CW47</accession>
<name>A0A0J9CW47_SPHYA</name>
<dbReference type="GO" id="GO:0016987">
    <property type="term" value="F:sigma factor activity"/>
    <property type="evidence" value="ECO:0007669"/>
    <property type="project" value="UniProtKB-KW"/>
</dbReference>
<feature type="domain" description="RNA polymerase sigma factor 70 region 4 type 2" evidence="7">
    <location>
        <begin position="119"/>
        <end position="170"/>
    </location>
</feature>
<organism evidence="8 9">
    <name type="scientific">Sphingobium yanoikuyae</name>
    <name type="common">Sphingomonas yanoikuyae</name>
    <dbReference type="NCBI Taxonomy" id="13690"/>
    <lineage>
        <taxon>Bacteria</taxon>
        <taxon>Pseudomonadati</taxon>
        <taxon>Pseudomonadota</taxon>
        <taxon>Alphaproteobacteria</taxon>
        <taxon>Sphingomonadales</taxon>
        <taxon>Sphingomonadaceae</taxon>
        <taxon>Sphingobium</taxon>
    </lineage>
</organism>
<dbReference type="SUPFAM" id="SSF88659">
    <property type="entry name" value="Sigma3 and sigma4 domains of RNA polymerase sigma factors"/>
    <property type="match status" value="1"/>
</dbReference>
<dbReference type="InterPro" id="IPR013249">
    <property type="entry name" value="RNA_pol_sigma70_r4_t2"/>
</dbReference>
<evidence type="ECO:0000256" key="1">
    <source>
        <dbReference type="ARBA" id="ARBA00010641"/>
    </source>
</evidence>
<dbReference type="InterPro" id="IPR007627">
    <property type="entry name" value="RNA_pol_sigma70_r2"/>
</dbReference>